<dbReference type="Proteomes" id="UP000256343">
    <property type="component" value="Unassembled WGS sequence"/>
</dbReference>
<dbReference type="Proteomes" id="UP000252631">
    <property type="component" value="Unassembled WGS sequence"/>
</dbReference>
<evidence type="ECO:0000259" key="2">
    <source>
        <dbReference type="PROSITE" id="PS51898"/>
    </source>
</evidence>
<feature type="domain" description="Tyr recombinase" evidence="2">
    <location>
        <begin position="251"/>
        <end position="425"/>
    </location>
</feature>
<dbReference type="AlphaFoldDB" id="A0A336JXT8"/>
<gene>
    <name evidence="3" type="ORF">BJ125_13014</name>
    <name evidence="4" type="ORF">SAMN05892882_13014</name>
</gene>
<sequence>MPDFLTRRNGFWHFVRRVPMEFAALDRRGIIRHSTRVPVSGDRTGRRAIRVATRLNAELEAYWHQLAGDRSDDAMRGYDEARRRARSLGFEYADGDQILTFPWEKRMERIEALLTRGLETDRGARTALLGTQPRPSFMLSKLFEEYETATKIETQNFSPNQMRVWRGGRMRVVRELVDLVGDKPVTELTQDDGLDYSEWWRERVITGETNAKSANKSISMLNRMLKEMSIRRRLNLPEIFKGLRLRGEVDNQRQPFETDFIQNKLLAEGALKGLNEEARHVIYLLADTGLRPSEAVNLQAHAIHLDAPIPYVEVLPDGRVMKTEDSRRQIPLVGTALAVMKLRPSGFPNYRDKSSSLSALVNKYLLAHGLRPSKLHSLYSLRHSFKDRLIAAEAPDSLIDSLMGHRTGKPKYGKGPPLELKLKFMESIAFKPPSRL</sequence>
<proteinExistence type="predicted"/>
<dbReference type="InterPro" id="IPR013762">
    <property type="entry name" value="Integrase-like_cat_sf"/>
</dbReference>
<keyword evidence="1" id="KW-0233">DNA recombination</keyword>
<keyword evidence="6" id="KW-1185">Reference proteome</keyword>
<name>A0A336JXT8_9BRAD</name>
<dbReference type="EMBL" id="UFQQ01000030">
    <property type="protein sequence ID" value="SSW93109.1"/>
    <property type="molecule type" value="Genomic_DNA"/>
</dbReference>
<reference evidence="4 5" key="1">
    <citation type="submission" date="2017-08" db="EMBL/GenBank/DDBJ databases">
        <authorList>
            <person name="de Groot N.N."/>
        </authorList>
    </citation>
    <scope>NUCLEOTIDE SEQUENCE [LARGE SCALE GENOMIC DNA]</scope>
    <source>
        <strain evidence="4 5">JA575</strain>
    </source>
</reference>
<dbReference type="InterPro" id="IPR011010">
    <property type="entry name" value="DNA_brk_join_enz"/>
</dbReference>
<dbReference type="InterPro" id="IPR002104">
    <property type="entry name" value="Integrase_catalytic"/>
</dbReference>
<dbReference type="GO" id="GO:0015074">
    <property type="term" value="P:DNA integration"/>
    <property type="evidence" value="ECO:0007669"/>
    <property type="project" value="InterPro"/>
</dbReference>
<reference evidence="3 6" key="2">
    <citation type="submission" date="2018-07" db="EMBL/GenBank/DDBJ databases">
        <title>Genomic Encyclopedia of Archaeal and Bacterial Type Strains, Phase II (KMG-II): from individual species to whole genera.</title>
        <authorList>
            <person name="Goeker M."/>
        </authorList>
    </citation>
    <scope>NUCLEOTIDE SEQUENCE [LARGE SCALE GENOMIC DNA]</scope>
    <source>
        <strain evidence="3 6">JA575</strain>
    </source>
</reference>
<dbReference type="SUPFAM" id="SSF56349">
    <property type="entry name" value="DNA breaking-rejoining enzymes"/>
    <property type="match status" value="1"/>
</dbReference>
<evidence type="ECO:0000313" key="6">
    <source>
        <dbReference type="Proteomes" id="UP000256343"/>
    </source>
</evidence>
<evidence type="ECO:0000313" key="3">
    <source>
        <dbReference type="EMBL" id="RED25781.1"/>
    </source>
</evidence>
<dbReference type="OrthoDB" id="9784724at2"/>
<protein>
    <submittedName>
        <fullName evidence="4">Phage integrase family protein</fullName>
    </submittedName>
</protein>
<dbReference type="GO" id="GO:0006310">
    <property type="term" value="P:DNA recombination"/>
    <property type="evidence" value="ECO:0007669"/>
    <property type="project" value="UniProtKB-KW"/>
</dbReference>
<accession>A0A336JXT8</accession>
<dbReference type="PROSITE" id="PS51898">
    <property type="entry name" value="TYR_RECOMBINASE"/>
    <property type="match status" value="1"/>
</dbReference>
<dbReference type="Gene3D" id="1.10.443.10">
    <property type="entry name" value="Intergrase catalytic core"/>
    <property type="match status" value="1"/>
</dbReference>
<dbReference type="GO" id="GO:0003677">
    <property type="term" value="F:DNA binding"/>
    <property type="evidence" value="ECO:0007669"/>
    <property type="project" value="InterPro"/>
</dbReference>
<evidence type="ECO:0000313" key="5">
    <source>
        <dbReference type="Proteomes" id="UP000252631"/>
    </source>
</evidence>
<dbReference type="RefSeq" id="WP_114360512.1">
    <property type="nucleotide sequence ID" value="NZ_QRDT01000030.1"/>
</dbReference>
<dbReference type="Pfam" id="PF00589">
    <property type="entry name" value="Phage_integrase"/>
    <property type="match status" value="1"/>
</dbReference>
<evidence type="ECO:0000313" key="4">
    <source>
        <dbReference type="EMBL" id="SSW93109.1"/>
    </source>
</evidence>
<dbReference type="EMBL" id="QRDT01000030">
    <property type="protein sequence ID" value="RED25781.1"/>
    <property type="molecule type" value="Genomic_DNA"/>
</dbReference>
<organism evidence="4 5">
    <name type="scientific">Rhodopseudomonas pentothenatexigens</name>
    <dbReference type="NCBI Taxonomy" id="999699"/>
    <lineage>
        <taxon>Bacteria</taxon>
        <taxon>Pseudomonadati</taxon>
        <taxon>Pseudomonadota</taxon>
        <taxon>Alphaproteobacteria</taxon>
        <taxon>Hyphomicrobiales</taxon>
        <taxon>Nitrobacteraceae</taxon>
        <taxon>Rhodopseudomonas</taxon>
    </lineage>
</organism>
<evidence type="ECO:0000256" key="1">
    <source>
        <dbReference type="ARBA" id="ARBA00023172"/>
    </source>
</evidence>